<evidence type="ECO:0000256" key="9">
    <source>
        <dbReference type="ARBA" id="ARBA00022960"/>
    </source>
</evidence>
<evidence type="ECO:0000256" key="8">
    <source>
        <dbReference type="ARBA" id="ARBA00022801"/>
    </source>
</evidence>
<dbReference type="Gene3D" id="1.10.150.770">
    <property type="match status" value="1"/>
</dbReference>
<reference evidence="19 20" key="1">
    <citation type="submission" date="2020-08" db="EMBL/GenBank/DDBJ databases">
        <title>Genomic Encyclopedia of Type Strains, Phase IV (KMG-IV): sequencing the most valuable type-strain genomes for metagenomic binning, comparative biology and taxonomic classification.</title>
        <authorList>
            <person name="Goeker M."/>
        </authorList>
    </citation>
    <scope>NUCLEOTIDE SEQUENCE [LARGE SCALE GENOMIC DNA]</scope>
    <source>
        <strain evidence="19 20">DSM 22368</strain>
    </source>
</reference>
<dbReference type="Proteomes" id="UP000528457">
    <property type="component" value="Unassembled WGS sequence"/>
</dbReference>
<evidence type="ECO:0000256" key="10">
    <source>
        <dbReference type="ARBA" id="ARBA00022984"/>
    </source>
</evidence>
<comment type="catalytic activity">
    <reaction evidence="16">
        <text>Preferential cleavage: (Ac)2-L-Lys-D-Ala-|-D-Ala. Also transpeptidation of peptidyl-alanyl moieties that are N-acyl substituents of D-alanine.</text>
        <dbReference type="EC" id="3.4.16.4"/>
    </reaction>
</comment>
<evidence type="ECO:0000256" key="14">
    <source>
        <dbReference type="ARBA" id="ARBA00023306"/>
    </source>
</evidence>
<comment type="similarity">
    <text evidence="16">Belongs to the transpeptidase family. FtsI subfamily.</text>
</comment>
<evidence type="ECO:0000256" key="3">
    <source>
        <dbReference type="ARBA" id="ARBA00022519"/>
    </source>
</evidence>
<keyword evidence="8 16" id="KW-0378">Hydrolase</keyword>
<keyword evidence="4 16" id="KW-0132">Cell division</keyword>
<dbReference type="InterPro" id="IPR001460">
    <property type="entry name" value="PCN-bd_Tpept"/>
</dbReference>
<keyword evidence="2 16" id="KW-1003">Cell membrane</keyword>
<dbReference type="InterPro" id="IPR037532">
    <property type="entry name" value="FtsI_transpept"/>
</dbReference>
<dbReference type="AlphaFoldDB" id="A0A7X0MWZ1"/>
<dbReference type="Pfam" id="PF03717">
    <property type="entry name" value="PBP_dimer"/>
    <property type="match status" value="1"/>
</dbReference>
<evidence type="ECO:0000259" key="17">
    <source>
        <dbReference type="Pfam" id="PF00905"/>
    </source>
</evidence>
<dbReference type="InterPro" id="IPR005311">
    <property type="entry name" value="PBP_dimer"/>
</dbReference>
<dbReference type="EC" id="3.4.16.4" evidence="16"/>
<dbReference type="GO" id="GO:0006508">
    <property type="term" value="P:proteolysis"/>
    <property type="evidence" value="ECO:0007669"/>
    <property type="project" value="UniProtKB-KW"/>
</dbReference>
<keyword evidence="7 16" id="KW-0812">Transmembrane</keyword>
<evidence type="ECO:0000256" key="1">
    <source>
        <dbReference type="ARBA" id="ARBA00004370"/>
    </source>
</evidence>
<dbReference type="PANTHER" id="PTHR30627">
    <property type="entry name" value="PEPTIDOGLYCAN D,D-TRANSPEPTIDASE"/>
    <property type="match status" value="1"/>
</dbReference>
<evidence type="ECO:0000256" key="4">
    <source>
        <dbReference type="ARBA" id="ARBA00022618"/>
    </source>
</evidence>
<feature type="active site" description="Acyl-ester intermediate" evidence="16">
    <location>
        <position position="318"/>
    </location>
</feature>
<evidence type="ECO:0000256" key="16">
    <source>
        <dbReference type="HAMAP-Rule" id="MF_02080"/>
    </source>
</evidence>
<dbReference type="GO" id="GO:0009252">
    <property type="term" value="P:peptidoglycan biosynthetic process"/>
    <property type="evidence" value="ECO:0007669"/>
    <property type="project" value="UniProtKB-UniRule"/>
</dbReference>
<dbReference type="Pfam" id="PF00905">
    <property type="entry name" value="Transpeptidase"/>
    <property type="match status" value="1"/>
</dbReference>
<feature type="domain" description="Penicillin-binding protein dimerisation" evidence="18">
    <location>
        <begin position="82"/>
        <end position="229"/>
    </location>
</feature>
<dbReference type="GO" id="GO:0043093">
    <property type="term" value="P:FtsZ-dependent cytokinesis"/>
    <property type="evidence" value="ECO:0007669"/>
    <property type="project" value="UniProtKB-UniRule"/>
</dbReference>
<dbReference type="GO" id="GO:0071555">
    <property type="term" value="P:cell wall organization"/>
    <property type="evidence" value="ECO:0007669"/>
    <property type="project" value="UniProtKB-KW"/>
</dbReference>
<sequence>MTKVANKKATAKKRMQAPKAGKGLATALLERWRFYFTVVVIVVLLAALVWHLAFLQVVPGNERGYEFLQGQGNARTVRHETINAYRGLITDRHGEPLAVSSPVTSIWANPKLLKNDKSQLRALSKSLGLKQSELAAKIERFKNKEFMYLKRHLPPHKAQAALALDVEGVYSTTEYQRFYPAAEVASHLIGFIDIDGKGQEGLELAYDHWLRGEAGEKRVIKDLKGRVIKDAGLIRAAQSGKDIRLSIDLRLQYMASRELKTALKAYKAKSGSVVILDVDSAEVLAMVNQPSYNPNNRSKMKATQLRNRALTDQYEPGSTMKPLTILAALETGKFSTDTMIDTSPGYVRVPGKTFVDPVNYGEIDLGKIVTKSSQVGIVKVAMQMEPEIIRDMYQRFGLGAVTGTGFPGERTGSLPNRRKWHATEHANFSFGYGMSLTAAQLAQAYNVIASDGLFRPLSILHQQEGVESKRVVAKELVQKVRKMLKTVPEKGGTGTLAQINDYPVAGKTGTVHKLGKAGYAENRYMSLFAGMAPADDPRIVAVVMINEPGTQAYSGGKVAAPVFSQVAESALRLLRVPPQQTHDQQVAAIGGAK</sequence>
<dbReference type="FunCoup" id="A0A7X0MWZ1">
    <property type="interactions" value="221"/>
</dbReference>
<evidence type="ECO:0000256" key="5">
    <source>
        <dbReference type="ARBA" id="ARBA00022645"/>
    </source>
</evidence>
<dbReference type="HAMAP" id="MF_02080">
    <property type="entry name" value="FtsI_transpept"/>
    <property type="match status" value="1"/>
</dbReference>
<evidence type="ECO:0000256" key="12">
    <source>
        <dbReference type="ARBA" id="ARBA00023136"/>
    </source>
</evidence>
<dbReference type="PANTHER" id="PTHR30627:SF1">
    <property type="entry name" value="PEPTIDOGLYCAN D,D-TRANSPEPTIDASE FTSI"/>
    <property type="match status" value="1"/>
</dbReference>
<evidence type="ECO:0000313" key="20">
    <source>
        <dbReference type="Proteomes" id="UP000528457"/>
    </source>
</evidence>
<evidence type="ECO:0000313" key="19">
    <source>
        <dbReference type="EMBL" id="MBB6522735.1"/>
    </source>
</evidence>
<dbReference type="SUPFAM" id="SSF56601">
    <property type="entry name" value="beta-lactamase/transpeptidase-like"/>
    <property type="match status" value="1"/>
</dbReference>
<dbReference type="GO" id="GO:0008955">
    <property type="term" value="F:peptidoglycan glycosyltransferase activity"/>
    <property type="evidence" value="ECO:0007669"/>
    <property type="project" value="InterPro"/>
</dbReference>
<evidence type="ECO:0000256" key="7">
    <source>
        <dbReference type="ARBA" id="ARBA00022692"/>
    </source>
</evidence>
<keyword evidence="9 16" id="KW-0133">Cell shape</keyword>
<keyword evidence="12 16" id="KW-0472">Membrane</keyword>
<dbReference type="InParanoid" id="A0A7X0MWZ1"/>
<gene>
    <name evidence="16" type="primary">ftsI</name>
    <name evidence="19" type="ORF">HNR48_003020</name>
</gene>
<keyword evidence="5 16" id="KW-0121">Carboxypeptidase</keyword>
<evidence type="ECO:0000256" key="11">
    <source>
        <dbReference type="ARBA" id="ARBA00022989"/>
    </source>
</evidence>
<name>A0A7X0MWZ1_9GAMM</name>
<dbReference type="InterPro" id="IPR036138">
    <property type="entry name" value="PBP_dimer_sf"/>
</dbReference>
<comment type="pathway">
    <text evidence="16">Cell wall biogenesis; peptidoglycan biosynthesis.</text>
</comment>
<protein>
    <recommendedName>
        <fullName evidence="16">Peptidoglycan D,D-transpeptidase FtsI</fullName>
        <ecNumber evidence="16">3.4.16.4</ecNumber>
    </recommendedName>
    <alternativeName>
        <fullName evidence="16">Penicillin-binding protein 3</fullName>
        <shortName evidence="16">PBP-3</shortName>
    </alternativeName>
</protein>
<dbReference type="RefSeq" id="WP_341801012.1">
    <property type="nucleotide sequence ID" value="NZ_JAAONY010000002.1"/>
</dbReference>
<organism evidence="19 20">
    <name type="scientific">Pseudoteredinibacter isoporae</name>
    <dbReference type="NCBI Taxonomy" id="570281"/>
    <lineage>
        <taxon>Bacteria</taxon>
        <taxon>Pseudomonadati</taxon>
        <taxon>Pseudomonadota</taxon>
        <taxon>Gammaproteobacteria</taxon>
        <taxon>Cellvibrionales</taxon>
        <taxon>Cellvibrionaceae</taxon>
        <taxon>Pseudoteredinibacter</taxon>
    </lineage>
</organism>
<evidence type="ECO:0000256" key="6">
    <source>
        <dbReference type="ARBA" id="ARBA00022670"/>
    </source>
</evidence>
<accession>A0A7X0MWZ1</accession>
<keyword evidence="15 16" id="KW-0961">Cell wall biogenesis/degradation</keyword>
<dbReference type="SUPFAM" id="SSF56519">
    <property type="entry name" value="Penicillin binding protein dimerisation domain"/>
    <property type="match status" value="1"/>
</dbReference>
<keyword evidence="14 16" id="KW-0131">Cell cycle</keyword>
<proteinExistence type="inferred from homology"/>
<dbReference type="EMBL" id="JACHHT010000002">
    <property type="protein sequence ID" value="MBB6522735.1"/>
    <property type="molecule type" value="Genomic_DNA"/>
</dbReference>
<dbReference type="GO" id="GO:0009002">
    <property type="term" value="F:serine-type D-Ala-D-Ala carboxypeptidase activity"/>
    <property type="evidence" value="ECO:0007669"/>
    <property type="project" value="UniProtKB-UniRule"/>
</dbReference>
<comment type="subcellular location">
    <subcellularLocation>
        <location evidence="16">Cell inner membrane</location>
        <topology evidence="16">Single-pass membrane protein</topology>
    </subcellularLocation>
    <subcellularLocation>
        <location evidence="1">Membrane</location>
    </subcellularLocation>
</comment>
<dbReference type="InterPro" id="IPR012338">
    <property type="entry name" value="Beta-lactam/transpept-like"/>
</dbReference>
<comment type="caution">
    <text evidence="19">The sequence shown here is derived from an EMBL/GenBank/DDBJ whole genome shotgun (WGS) entry which is preliminary data.</text>
</comment>
<keyword evidence="11 16" id="KW-1133">Transmembrane helix</keyword>
<keyword evidence="20" id="KW-1185">Reference proteome</keyword>
<feature type="domain" description="Penicillin-binding protein transpeptidase" evidence="17">
    <location>
        <begin position="271"/>
        <end position="567"/>
    </location>
</feature>
<evidence type="ECO:0000259" key="18">
    <source>
        <dbReference type="Pfam" id="PF03717"/>
    </source>
</evidence>
<dbReference type="InterPro" id="IPR050515">
    <property type="entry name" value="Beta-lactam/transpept"/>
</dbReference>
<dbReference type="Gene3D" id="3.30.450.330">
    <property type="match status" value="1"/>
</dbReference>
<dbReference type="Gene3D" id="3.40.710.10">
    <property type="entry name" value="DD-peptidase/beta-lactamase superfamily"/>
    <property type="match status" value="1"/>
</dbReference>
<keyword evidence="6 16" id="KW-0645">Protease</keyword>
<evidence type="ECO:0000256" key="13">
    <source>
        <dbReference type="ARBA" id="ARBA00023210"/>
    </source>
</evidence>
<dbReference type="UniPathway" id="UPA00219"/>
<dbReference type="GO" id="GO:0008360">
    <property type="term" value="P:regulation of cell shape"/>
    <property type="evidence" value="ECO:0007669"/>
    <property type="project" value="UniProtKB-KW"/>
</dbReference>
<dbReference type="GO" id="GO:0000917">
    <property type="term" value="P:division septum assembly"/>
    <property type="evidence" value="ECO:0007669"/>
    <property type="project" value="UniProtKB-KW"/>
</dbReference>
<evidence type="ECO:0000256" key="2">
    <source>
        <dbReference type="ARBA" id="ARBA00022475"/>
    </source>
</evidence>
<dbReference type="GO" id="GO:0005886">
    <property type="term" value="C:plasma membrane"/>
    <property type="evidence" value="ECO:0007669"/>
    <property type="project" value="UniProtKB-SubCell"/>
</dbReference>
<keyword evidence="3 16" id="KW-0997">Cell inner membrane</keyword>
<comment type="function">
    <text evidence="16">Catalyzes cross-linking of the peptidoglycan cell wall at the division septum.</text>
</comment>
<dbReference type="GO" id="GO:0008658">
    <property type="term" value="F:penicillin binding"/>
    <property type="evidence" value="ECO:0007669"/>
    <property type="project" value="InterPro"/>
</dbReference>
<feature type="transmembrane region" description="Helical" evidence="16">
    <location>
        <begin position="32"/>
        <end position="53"/>
    </location>
</feature>
<evidence type="ECO:0000256" key="15">
    <source>
        <dbReference type="ARBA" id="ARBA00023316"/>
    </source>
</evidence>
<keyword evidence="10 16" id="KW-0573">Peptidoglycan synthesis</keyword>
<dbReference type="Gene3D" id="3.90.1310.10">
    <property type="entry name" value="Penicillin-binding protein 2a (Domain 2)"/>
    <property type="match status" value="1"/>
</dbReference>
<keyword evidence="13 16" id="KW-0717">Septation</keyword>